<protein>
    <recommendedName>
        <fullName evidence="8">Triosephosphate isomerase</fullName>
        <ecNumber evidence="8">5.3.1.1</ecNumber>
    </recommendedName>
</protein>
<dbReference type="AlphaFoldDB" id="A0A3Q8UBM6"/>
<dbReference type="Pfam" id="PF00121">
    <property type="entry name" value="TIM"/>
    <property type="match status" value="1"/>
</dbReference>
<dbReference type="SUPFAM" id="SSF51351">
    <property type="entry name" value="Triosephosphate isomerase (TIM)"/>
    <property type="match status" value="1"/>
</dbReference>
<comment type="pathway">
    <text evidence="1 8">Carbohydrate degradation; glycolysis; D-glyceraldehyde 3-phosphate from glycerone phosphate: step 1/1.</text>
</comment>
<evidence type="ECO:0000256" key="5">
    <source>
        <dbReference type="ARBA" id="ARBA00022432"/>
    </source>
</evidence>
<dbReference type="GO" id="GO:0004807">
    <property type="term" value="F:triose-phosphate isomerase activity"/>
    <property type="evidence" value="ECO:0007669"/>
    <property type="project" value="UniProtKB-EC"/>
</dbReference>
<dbReference type="PANTHER" id="PTHR21139">
    <property type="entry name" value="TRIOSEPHOSPHATE ISOMERASE"/>
    <property type="match status" value="1"/>
</dbReference>
<dbReference type="InterPro" id="IPR020861">
    <property type="entry name" value="Triosephosphate_isomerase_AS"/>
</dbReference>
<dbReference type="InterPro" id="IPR013785">
    <property type="entry name" value="Aldolase_TIM"/>
</dbReference>
<dbReference type="EMBL" id="MK265953">
    <property type="protein sequence ID" value="AZL94309.1"/>
    <property type="molecule type" value="mRNA"/>
</dbReference>
<evidence type="ECO:0000256" key="2">
    <source>
        <dbReference type="ARBA" id="ARBA00004742"/>
    </source>
</evidence>
<evidence type="ECO:0000256" key="4">
    <source>
        <dbReference type="ARBA" id="ARBA00011738"/>
    </source>
</evidence>
<evidence type="ECO:0000313" key="9">
    <source>
        <dbReference type="EMBL" id="AZL94309.1"/>
    </source>
</evidence>
<dbReference type="UniPathway" id="UPA00138"/>
<keyword evidence="7 8" id="KW-0413">Isomerase</keyword>
<name>A0A3Q8UBM6_9APIC</name>
<evidence type="ECO:0000256" key="7">
    <source>
        <dbReference type="ARBA" id="ARBA00023235"/>
    </source>
</evidence>
<organism evidence="9">
    <name type="scientific">Nephromyces sp. MMRI</name>
    <dbReference type="NCBI Taxonomy" id="2496275"/>
    <lineage>
        <taxon>Eukaryota</taxon>
        <taxon>Sar</taxon>
        <taxon>Alveolata</taxon>
        <taxon>Apicomplexa</taxon>
        <taxon>Aconoidasida</taxon>
        <taxon>Nephromycida</taxon>
        <taxon>Nephromyces</taxon>
    </lineage>
</organism>
<accession>A0A3Q8UBM6</accession>
<dbReference type="PANTHER" id="PTHR21139:SF2">
    <property type="entry name" value="TRIOSEPHOSPHATE ISOMERASE"/>
    <property type="match status" value="1"/>
</dbReference>
<comment type="catalytic activity">
    <reaction evidence="8">
        <text>D-glyceraldehyde 3-phosphate = dihydroxyacetone phosphate</text>
        <dbReference type="Rhea" id="RHEA:18585"/>
        <dbReference type="ChEBI" id="CHEBI:57642"/>
        <dbReference type="ChEBI" id="CHEBI:59776"/>
        <dbReference type="EC" id="5.3.1.1"/>
    </reaction>
</comment>
<dbReference type="GO" id="GO:0005829">
    <property type="term" value="C:cytosol"/>
    <property type="evidence" value="ECO:0007669"/>
    <property type="project" value="TreeGrafter"/>
</dbReference>
<dbReference type="PROSITE" id="PS00171">
    <property type="entry name" value="TIM_1"/>
    <property type="match status" value="1"/>
</dbReference>
<evidence type="ECO:0000256" key="3">
    <source>
        <dbReference type="ARBA" id="ARBA00007422"/>
    </source>
</evidence>
<dbReference type="GO" id="GO:0006094">
    <property type="term" value="P:gluconeogenesis"/>
    <property type="evidence" value="ECO:0007669"/>
    <property type="project" value="UniProtKB-UniPathway"/>
</dbReference>
<dbReference type="CDD" id="cd00311">
    <property type="entry name" value="TIM"/>
    <property type="match status" value="1"/>
</dbReference>
<sequence length="256" mass="27344">MANKRCAWIGGNWKCNGAKESNSSRLEQLNQAPLPASSVDVVIFPTFIHIDNAVNTLSANYVVGAQNCSITNDGAFTGEVSAAMLKDIGATWVLCGHSERRQLYGETNEIVADKMAKVLSTGLKAVVCIGETLEERQAGKTLEVCKTQLGAIFAKVSDWSKIVIAYEPIWAIGTGVVASPETAQEVHEELRNLLSKEVSAEVASATRIVYGGSVNAANSTDLISKADIDGFLVGGASLKPEFAQIVKNVSEFYEKS</sequence>
<reference evidence="9" key="1">
    <citation type="journal article" date="2018" name="Genome Biol. Evol.">
        <title>Nephromyces encodes a urate metabolism pathway and predicted peroxisomes, demonstrating these are not ancient losses of apicomplexans.</title>
        <authorList>
            <person name="Paight C."/>
            <person name="Slamovits C.H."/>
            <person name="Saffo M.B."/>
            <person name="Lane C.E."/>
        </authorList>
    </citation>
    <scope>NUCLEOTIDE SEQUENCE</scope>
    <source>
        <strain evidence="9">Neph184</strain>
    </source>
</reference>
<evidence type="ECO:0000256" key="1">
    <source>
        <dbReference type="ARBA" id="ARBA00004680"/>
    </source>
</evidence>
<dbReference type="GO" id="GO:0006096">
    <property type="term" value="P:glycolytic process"/>
    <property type="evidence" value="ECO:0007669"/>
    <property type="project" value="UniProtKB-UniPathway"/>
</dbReference>
<dbReference type="NCBIfam" id="TIGR00419">
    <property type="entry name" value="tim"/>
    <property type="match status" value="1"/>
</dbReference>
<dbReference type="FunFam" id="3.20.20.70:FF:000020">
    <property type="entry name" value="Triosephosphate isomerase"/>
    <property type="match status" value="1"/>
</dbReference>
<evidence type="ECO:0000256" key="8">
    <source>
        <dbReference type="RuleBase" id="RU363013"/>
    </source>
</evidence>
<keyword evidence="6 8" id="KW-0324">Glycolysis</keyword>
<comment type="subunit">
    <text evidence="4">Homodimer.</text>
</comment>
<evidence type="ECO:0000256" key="6">
    <source>
        <dbReference type="ARBA" id="ARBA00023152"/>
    </source>
</evidence>
<keyword evidence="5 8" id="KW-0312">Gluconeogenesis</keyword>
<dbReference type="InterPro" id="IPR022896">
    <property type="entry name" value="TrioseP_Isoase_bac/euk"/>
</dbReference>
<comment type="pathway">
    <text evidence="2 8">Carbohydrate biosynthesis; gluconeogenesis.</text>
</comment>
<comment type="similarity">
    <text evidence="3 8">Belongs to the triosephosphate isomerase family.</text>
</comment>
<dbReference type="InterPro" id="IPR000652">
    <property type="entry name" value="Triosephosphate_isomerase"/>
</dbReference>
<dbReference type="HAMAP" id="MF_00147_B">
    <property type="entry name" value="TIM_B"/>
    <property type="match status" value="1"/>
</dbReference>
<dbReference type="UniPathway" id="UPA00109">
    <property type="reaction ID" value="UER00189"/>
</dbReference>
<dbReference type="GO" id="GO:0046166">
    <property type="term" value="P:glyceraldehyde-3-phosphate biosynthetic process"/>
    <property type="evidence" value="ECO:0007669"/>
    <property type="project" value="TreeGrafter"/>
</dbReference>
<dbReference type="GO" id="GO:0019563">
    <property type="term" value="P:glycerol catabolic process"/>
    <property type="evidence" value="ECO:0007669"/>
    <property type="project" value="TreeGrafter"/>
</dbReference>
<dbReference type="EC" id="5.3.1.1" evidence="8"/>
<dbReference type="Gene3D" id="3.20.20.70">
    <property type="entry name" value="Aldolase class I"/>
    <property type="match status" value="1"/>
</dbReference>
<proteinExistence type="evidence at transcript level"/>
<dbReference type="InterPro" id="IPR035990">
    <property type="entry name" value="TIM_sf"/>
</dbReference>
<dbReference type="PROSITE" id="PS51440">
    <property type="entry name" value="TIM_2"/>
    <property type="match status" value="1"/>
</dbReference>